<keyword evidence="3" id="KW-1185">Reference proteome</keyword>
<dbReference type="InterPro" id="IPR050237">
    <property type="entry name" value="ATP-dep_AMP-bd_enzyme"/>
</dbReference>
<dbReference type="SUPFAM" id="SSF56801">
    <property type="entry name" value="Acetyl-CoA synthetase-like"/>
    <property type="match status" value="1"/>
</dbReference>
<proteinExistence type="predicted"/>
<dbReference type="Gene3D" id="3.40.50.12780">
    <property type="entry name" value="N-terminal domain of ligase-like"/>
    <property type="match status" value="1"/>
</dbReference>
<dbReference type="Proteomes" id="UP000627838">
    <property type="component" value="Unassembled WGS sequence"/>
</dbReference>
<dbReference type="PANTHER" id="PTHR43767:SF1">
    <property type="entry name" value="NONRIBOSOMAL PEPTIDE SYNTHASE PES1 (EUROFUNG)-RELATED"/>
    <property type="match status" value="1"/>
</dbReference>
<name>A0ABR9JIR2_9ACTN</name>
<evidence type="ECO:0000313" key="3">
    <source>
        <dbReference type="Proteomes" id="UP000627838"/>
    </source>
</evidence>
<dbReference type="Pfam" id="PF00501">
    <property type="entry name" value="AMP-binding"/>
    <property type="match status" value="1"/>
</dbReference>
<organism evidence="2 3">
    <name type="scientific">Actinomadura algeriensis</name>
    <dbReference type="NCBI Taxonomy" id="1679523"/>
    <lineage>
        <taxon>Bacteria</taxon>
        <taxon>Bacillati</taxon>
        <taxon>Actinomycetota</taxon>
        <taxon>Actinomycetes</taxon>
        <taxon>Streptosporangiales</taxon>
        <taxon>Thermomonosporaceae</taxon>
        <taxon>Actinomadura</taxon>
    </lineage>
</organism>
<dbReference type="InterPro" id="IPR020845">
    <property type="entry name" value="AMP-binding_CS"/>
</dbReference>
<dbReference type="InterPro" id="IPR045851">
    <property type="entry name" value="AMP-bd_C_sf"/>
</dbReference>
<evidence type="ECO:0000313" key="2">
    <source>
        <dbReference type="EMBL" id="MBE1530422.1"/>
    </source>
</evidence>
<dbReference type="CDD" id="cd04433">
    <property type="entry name" value="AFD_class_I"/>
    <property type="match status" value="1"/>
</dbReference>
<accession>A0ABR9JIR2</accession>
<gene>
    <name evidence="2" type="ORF">H4W34_000255</name>
</gene>
<keyword evidence="2" id="KW-0436">Ligase</keyword>
<reference evidence="2 3" key="1">
    <citation type="submission" date="2020-10" db="EMBL/GenBank/DDBJ databases">
        <title>Sequencing the genomes of 1000 actinobacteria strains.</title>
        <authorList>
            <person name="Klenk H.-P."/>
        </authorList>
    </citation>
    <scope>NUCLEOTIDE SEQUENCE [LARGE SCALE GENOMIC DNA]</scope>
    <source>
        <strain evidence="2 3">DSM 46744</strain>
    </source>
</reference>
<dbReference type="PANTHER" id="PTHR43767">
    <property type="entry name" value="LONG-CHAIN-FATTY-ACID--COA LIGASE"/>
    <property type="match status" value="1"/>
</dbReference>
<dbReference type="Gene3D" id="3.30.300.30">
    <property type="match status" value="1"/>
</dbReference>
<dbReference type="RefSeq" id="WP_192757428.1">
    <property type="nucleotide sequence ID" value="NZ_JADBDZ010000001.1"/>
</dbReference>
<dbReference type="InterPro" id="IPR000873">
    <property type="entry name" value="AMP-dep_synth/lig_dom"/>
</dbReference>
<dbReference type="InterPro" id="IPR042099">
    <property type="entry name" value="ANL_N_sf"/>
</dbReference>
<evidence type="ECO:0000259" key="1">
    <source>
        <dbReference type="Pfam" id="PF00501"/>
    </source>
</evidence>
<feature type="domain" description="AMP-dependent synthetase/ligase" evidence="1">
    <location>
        <begin position="15"/>
        <end position="327"/>
    </location>
</feature>
<dbReference type="EMBL" id="JADBDZ010000001">
    <property type="protein sequence ID" value="MBE1530422.1"/>
    <property type="molecule type" value="Genomic_DNA"/>
</dbReference>
<protein>
    <submittedName>
        <fullName evidence="2">Acyl-CoA synthetase (AMP-forming)/AMP-acid ligase II</fullName>
    </submittedName>
</protein>
<sequence>MGARLVGPDGSGAGELEAAAGGAVRALRDAGMDAGDRVLLRADNSPAYAAAVLALMHLDVSLVLLDHRHTAADARATARAAGVSWVVSDRADTPFPGRVVPLRALAGPTPDPGFAVDPRPWRERPDALITWSSGTTGTPKGIVRSGEAFLGNLERTQRRFGYRPDDVLMPLLPFSHQWGLSLILLTWISGASLVVAPYTRVDRALRLAGRARATIVDAAPATYHSLLNILDRRPALHDEVTTVRRWCTGGAPMSPGLAQRFQQVMGRPLLDGYGSTEAGNITFALPPDPVACGRPLDGVEVRITAPDGRRAAPGTPGEIWVRSPDLFTAHLSADGIAPVDHRAGYRTGDLGFQDADGNLHVLGRKSAVHRSGHTLYPEAIERTAERCGRPVKIVALDDDRRGAQLVFVVADPDGDTPHAWWERLRALLPAYEQPNRVLVVDRLPLNRTGKVDAAELRRTVLSEFGGGPASAEAVAGDPVRRT</sequence>
<comment type="caution">
    <text evidence="2">The sequence shown here is derived from an EMBL/GenBank/DDBJ whole genome shotgun (WGS) entry which is preliminary data.</text>
</comment>
<dbReference type="GO" id="GO:0016874">
    <property type="term" value="F:ligase activity"/>
    <property type="evidence" value="ECO:0007669"/>
    <property type="project" value="UniProtKB-KW"/>
</dbReference>
<dbReference type="PROSITE" id="PS00455">
    <property type="entry name" value="AMP_BINDING"/>
    <property type="match status" value="1"/>
</dbReference>